<evidence type="ECO:0000313" key="2">
    <source>
        <dbReference type="EMBL" id="UWM54343.1"/>
    </source>
</evidence>
<protein>
    <recommendedName>
        <fullName evidence="4">Fibronectin type III domain-containing protein</fullName>
    </recommendedName>
</protein>
<reference evidence="2" key="1">
    <citation type="submission" date="2022-09" db="EMBL/GenBank/DDBJ databases">
        <title>Diverse halophilic archaea isolated from saline environments.</title>
        <authorList>
            <person name="Cui H.-L."/>
        </authorList>
    </citation>
    <scope>NUCLEOTIDE SEQUENCE</scope>
    <source>
        <strain evidence="2">ZS-35-S2</strain>
    </source>
</reference>
<accession>A0A9E7R2M8</accession>
<sequence>MLRTAAAAATAVGLGSVSGSTLATAAPGNRVDLGDVGLSPGDDITPYLEDYCVGGNEVHIPEGKYRWDGRSGLGGTYDGSMFLIGDGNGAVLDIGDGNACDFDIRTGSSAGAIHVKFQNITQVGRIGADGSRMSVAAEADDSLIEFNRFDRPDGCEFDTDATGAYVPSGHAGTIRFLNCHFEHFSNNGLYASSPGQGDGGDGDGTIEVLGGLWKNNNIGNIRIGTTDSIIEGVTIYNDGSGPGISGGSSNEMSVYIREPGVNMRINDCDITTVGSAANCVRIADSRFNNSRDGDLTVTNTRIRHDQSPSVVNVSGSFGVGGDTIDLTGDGDLSLDGEGPWDGVCRNSGCAAPTTERRWYDSDGSDSGGSTGGSSTAVETAPATDVGESGATLEGNLNDLGDAASAEVGFEYRESGASSWTATATESLTSTGAFSQSVTDLTSETEYEYRAVATTGDGTTVTGSAVTFSTLMASLENHLVVRTFDDSGLSYAFTTTGLARAGPESEIGNNDSVTDNGDGTYTVEGATGSGFTDDWYFDGGVTAWADEPDPDKATGDFELVLNGTVVSVDELLGDTEAVVETGAATDVGEASATLEGSLTDLGDAASADVGFEYRESGASSWTATATESLTSTGTFSRSVSDLASETDYEYRAVATASDGDTGTGSVATFATGAAADPSTGPVVDRFSVTEGGSPNPHADITARWAVSDSDADLHWVLVQVLDQNDNVLDASRTVVSGDSASDFDYFRIKRADGQTFQVRIYAVDMAGNWTEDGDTVTE</sequence>
<feature type="region of interest" description="Disordered" evidence="1">
    <location>
        <begin position="354"/>
        <end position="397"/>
    </location>
</feature>
<evidence type="ECO:0000313" key="3">
    <source>
        <dbReference type="Proteomes" id="UP001057580"/>
    </source>
</evidence>
<keyword evidence="3" id="KW-1185">Reference proteome</keyword>
<dbReference type="AlphaFoldDB" id="A0A9E7R2M8"/>
<dbReference type="RefSeq" id="WP_260593363.1">
    <property type="nucleotide sequence ID" value="NZ_CP104003.1"/>
</dbReference>
<proteinExistence type="predicted"/>
<dbReference type="KEGG" id="ssai:N0B31_19770"/>
<gene>
    <name evidence="2" type="ORF">N0B31_19770</name>
</gene>
<dbReference type="GeneID" id="74944710"/>
<evidence type="ECO:0008006" key="4">
    <source>
        <dbReference type="Google" id="ProtNLM"/>
    </source>
</evidence>
<name>A0A9E7R2M8_9EURY</name>
<evidence type="ECO:0000256" key="1">
    <source>
        <dbReference type="SAM" id="MobiDB-lite"/>
    </source>
</evidence>
<dbReference type="Proteomes" id="UP001057580">
    <property type="component" value="Chromosome"/>
</dbReference>
<dbReference type="EMBL" id="CP104003">
    <property type="protein sequence ID" value="UWM54343.1"/>
    <property type="molecule type" value="Genomic_DNA"/>
</dbReference>
<organism evidence="2 3">
    <name type="scientific">Salinirubellus salinus</name>
    <dbReference type="NCBI Taxonomy" id="1364945"/>
    <lineage>
        <taxon>Archaea</taxon>
        <taxon>Methanobacteriati</taxon>
        <taxon>Methanobacteriota</taxon>
        <taxon>Stenosarchaea group</taxon>
        <taxon>Halobacteria</taxon>
        <taxon>Halobacteriales</taxon>
        <taxon>Natronomonadaceae</taxon>
        <taxon>Salinirubellus</taxon>
    </lineage>
</organism>